<evidence type="ECO:0000256" key="1">
    <source>
        <dbReference type="SAM" id="Phobius"/>
    </source>
</evidence>
<evidence type="ECO:0000313" key="2">
    <source>
        <dbReference type="EMBL" id="GHG31197.1"/>
    </source>
</evidence>
<keyword evidence="1" id="KW-0812">Transmembrane</keyword>
<evidence type="ECO:0000313" key="3">
    <source>
        <dbReference type="Proteomes" id="UP000649955"/>
    </source>
</evidence>
<gene>
    <name evidence="2" type="ORF">GCM10017567_59100</name>
</gene>
<protein>
    <recommendedName>
        <fullName evidence="4">Transmembrane protein</fullName>
    </recommendedName>
</protein>
<sequence length="390" mass="43424">MAVSLDSLKPQLIGRSFGRNRQLTGSTRPLRAKAGFNSFGVFTALVILAFAGQQQVLINTSEEPSAIAAVVRAPARFDGIGMPLLQDPVALVVLFTALATPLFCLEQVESIRDFIPMTVRNIGDDVPHFDPREVQILIMRANGRFRRIGGKKVSLGLFLLSGFGAYCLLRYLQTGGLLAGWNPVPGKTEPWRAAVYAGWWANGDAHPVMAVLLWLLGAYMFYFVLKQLLMGLIFAIFAQTATTVGFGVTPHLRANNDGYWGLRTLRRFMQWTYGSTLAHFVTTLGVCIVWLPFTQWTFFIVTAVMIVNSTLVIYPTMIAHKSVLQAKQNYVDDRLLSAKTEEEKKTAAEEAEKVWQSPDLPFRTRATFTAVFVYLLAPIVLALVSWLLKR</sequence>
<comment type="caution">
    <text evidence="2">The sequence shown here is derived from an EMBL/GenBank/DDBJ whole genome shotgun (WGS) entry which is preliminary data.</text>
</comment>
<feature type="transmembrane region" description="Helical" evidence="1">
    <location>
        <begin position="34"/>
        <end position="52"/>
    </location>
</feature>
<keyword evidence="3" id="KW-1185">Reference proteome</keyword>
<proteinExistence type="predicted"/>
<feature type="transmembrane region" description="Helical" evidence="1">
    <location>
        <begin position="272"/>
        <end position="291"/>
    </location>
</feature>
<feature type="transmembrane region" description="Helical" evidence="1">
    <location>
        <begin position="153"/>
        <end position="172"/>
    </location>
</feature>
<dbReference type="Proteomes" id="UP000649955">
    <property type="component" value="Unassembled WGS sequence"/>
</dbReference>
<dbReference type="RefSeq" id="WP_191314584.1">
    <property type="nucleotide sequence ID" value="NZ_BNAW01000032.1"/>
</dbReference>
<dbReference type="EMBL" id="BNAW01000032">
    <property type="protein sequence ID" value="GHG31197.1"/>
    <property type="molecule type" value="Genomic_DNA"/>
</dbReference>
<accession>A0ABQ3KKE4</accession>
<feature type="transmembrane region" description="Helical" evidence="1">
    <location>
        <begin position="232"/>
        <end position="252"/>
    </location>
</feature>
<keyword evidence="1" id="KW-1133">Transmembrane helix</keyword>
<evidence type="ECO:0008006" key="4">
    <source>
        <dbReference type="Google" id="ProtNLM"/>
    </source>
</evidence>
<feature type="transmembrane region" description="Helical" evidence="1">
    <location>
        <begin position="205"/>
        <end position="225"/>
    </location>
</feature>
<keyword evidence="1" id="KW-0472">Membrane</keyword>
<feature type="transmembrane region" description="Helical" evidence="1">
    <location>
        <begin position="88"/>
        <end position="105"/>
    </location>
</feature>
<organism evidence="2 3">
    <name type="scientific">Amycolatopsis bullii</name>
    <dbReference type="NCBI Taxonomy" id="941987"/>
    <lineage>
        <taxon>Bacteria</taxon>
        <taxon>Bacillati</taxon>
        <taxon>Actinomycetota</taxon>
        <taxon>Actinomycetes</taxon>
        <taxon>Pseudonocardiales</taxon>
        <taxon>Pseudonocardiaceae</taxon>
        <taxon>Amycolatopsis</taxon>
    </lineage>
</organism>
<feature type="transmembrane region" description="Helical" evidence="1">
    <location>
        <begin position="366"/>
        <end position="388"/>
    </location>
</feature>
<name>A0ABQ3KKE4_9PSEU</name>
<reference evidence="3" key="1">
    <citation type="journal article" date="2019" name="Int. J. Syst. Evol. Microbiol.">
        <title>The Global Catalogue of Microorganisms (GCM) 10K type strain sequencing project: providing services to taxonomists for standard genome sequencing and annotation.</title>
        <authorList>
            <consortium name="The Broad Institute Genomics Platform"/>
            <consortium name="The Broad Institute Genome Sequencing Center for Infectious Disease"/>
            <person name="Wu L."/>
            <person name="Ma J."/>
        </authorList>
    </citation>
    <scope>NUCLEOTIDE SEQUENCE [LARGE SCALE GENOMIC DNA]</scope>
    <source>
        <strain evidence="3">CGMCC 4.7680</strain>
    </source>
</reference>
<feature type="transmembrane region" description="Helical" evidence="1">
    <location>
        <begin position="298"/>
        <end position="317"/>
    </location>
</feature>